<keyword evidence="3 5" id="KW-0863">Zinc-finger</keyword>
<accession>A0A9P0GZD1</accession>
<feature type="domain" description="C2H2-type" evidence="6">
    <location>
        <begin position="116"/>
        <end position="143"/>
    </location>
</feature>
<keyword evidence="2" id="KW-0677">Repeat</keyword>
<name>A0A9P0GZD1_NEZVI</name>
<dbReference type="GO" id="GO:0005634">
    <property type="term" value="C:nucleus"/>
    <property type="evidence" value="ECO:0007669"/>
    <property type="project" value="TreeGrafter"/>
</dbReference>
<dbReference type="PANTHER" id="PTHR24403:SF67">
    <property type="entry name" value="FI01116P-RELATED"/>
    <property type="match status" value="1"/>
</dbReference>
<evidence type="ECO:0000256" key="3">
    <source>
        <dbReference type="ARBA" id="ARBA00022771"/>
    </source>
</evidence>
<dbReference type="GO" id="GO:0045944">
    <property type="term" value="P:positive regulation of transcription by RNA polymerase II"/>
    <property type="evidence" value="ECO:0007669"/>
    <property type="project" value="TreeGrafter"/>
</dbReference>
<proteinExistence type="predicted"/>
<dbReference type="Proteomes" id="UP001152798">
    <property type="component" value="Chromosome 2"/>
</dbReference>
<organism evidence="7 8">
    <name type="scientific">Nezara viridula</name>
    <name type="common">Southern green stink bug</name>
    <name type="synonym">Cimex viridulus</name>
    <dbReference type="NCBI Taxonomy" id="85310"/>
    <lineage>
        <taxon>Eukaryota</taxon>
        <taxon>Metazoa</taxon>
        <taxon>Ecdysozoa</taxon>
        <taxon>Arthropoda</taxon>
        <taxon>Hexapoda</taxon>
        <taxon>Insecta</taxon>
        <taxon>Pterygota</taxon>
        <taxon>Neoptera</taxon>
        <taxon>Paraneoptera</taxon>
        <taxon>Hemiptera</taxon>
        <taxon>Heteroptera</taxon>
        <taxon>Panheteroptera</taxon>
        <taxon>Pentatomomorpha</taxon>
        <taxon>Pentatomoidea</taxon>
        <taxon>Pentatomidae</taxon>
        <taxon>Pentatominae</taxon>
        <taxon>Nezara</taxon>
    </lineage>
</organism>
<dbReference type="PANTHER" id="PTHR24403">
    <property type="entry name" value="ZINC FINGER PROTEIN"/>
    <property type="match status" value="1"/>
</dbReference>
<evidence type="ECO:0000256" key="1">
    <source>
        <dbReference type="ARBA" id="ARBA00022723"/>
    </source>
</evidence>
<keyword evidence="8" id="KW-1185">Reference proteome</keyword>
<dbReference type="Pfam" id="PF00096">
    <property type="entry name" value="zf-C2H2"/>
    <property type="match status" value="3"/>
</dbReference>
<dbReference type="EMBL" id="OV725078">
    <property type="protein sequence ID" value="CAH1393314.1"/>
    <property type="molecule type" value="Genomic_DNA"/>
</dbReference>
<evidence type="ECO:0000313" key="7">
    <source>
        <dbReference type="EMBL" id="CAH1393314.1"/>
    </source>
</evidence>
<evidence type="ECO:0000256" key="4">
    <source>
        <dbReference type="ARBA" id="ARBA00022833"/>
    </source>
</evidence>
<feature type="domain" description="C2H2-type" evidence="6">
    <location>
        <begin position="175"/>
        <end position="200"/>
    </location>
</feature>
<dbReference type="SMART" id="SM00355">
    <property type="entry name" value="ZnF_C2H2"/>
    <property type="match status" value="3"/>
</dbReference>
<keyword evidence="4" id="KW-0862">Zinc</keyword>
<sequence>MLAAQFLNVVLEENDKTEGEHSDELHENNNNININYILSQLDIKSQLAKILMSECIIEPSKIAQKREKPVLSFEANVTPIYETPAKKTKTNNEQFALNAVEAVYSDGEEDGDSQAVPCPVCNRSFSRNCSLALHLKSHDPLEDASKRFQCQLCPRSYSQKSVLKKHLAVHTGERERCAICGAGFSQRSSLVRHAKRIHGGLLNSQQGTQQPATVHLQPVAQHASISTQTSNSCVLLLPNNGQLLVNNVHPPLSLKPSLPSSTTFNVVQPSSSVLQEDQAKVNNNVHHVGVP</sequence>
<dbReference type="InterPro" id="IPR050688">
    <property type="entry name" value="Zinc_finger/UBP_domain"/>
</dbReference>
<keyword evidence="1" id="KW-0479">Metal-binding</keyword>
<evidence type="ECO:0000256" key="5">
    <source>
        <dbReference type="PROSITE-ProRule" id="PRU00042"/>
    </source>
</evidence>
<feature type="domain" description="C2H2-type" evidence="6">
    <location>
        <begin position="148"/>
        <end position="175"/>
    </location>
</feature>
<dbReference type="GO" id="GO:0008270">
    <property type="term" value="F:zinc ion binding"/>
    <property type="evidence" value="ECO:0007669"/>
    <property type="project" value="UniProtKB-KW"/>
</dbReference>
<dbReference type="AlphaFoldDB" id="A0A9P0GZD1"/>
<evidence type="ECO:0000313" key="8">
    <source>
        <dbReference type="Proteomes" id="UP001152798"/>
    </source>
</evidence>
<evidence type="ECO:0000259" key="6">
    <source>
        <dbReference type="PROSITE" id="PS50157"/>
    </source>
</evidence>
<dbReference type="InterPro" id="IPR036236">
    <property type="entry name" value="Znf_C2H2_sf"/>
</dbReference>
<dbReference type="SUPFAM" id="SSF57667">
    <property type="entry name" value="beta-beta-alpha zinc fingers"/>
    <property type="match status" value="1"/>
</dbReference>
<reference evidence="7" key="1">
    <citation type="submission" date="2022-01" db="EMBL/GenBank/DDBJ databases">
        <authorList>
            <person name="King R."/>
        </authorList>
    </citation>
    <scope>NUCLEOTIDE SEQUENCE</scope>
</reference>
<dbReference type="FunFam" id="3.30.160.60:FF:000100">
    <property type="entry name" value="Zinc finger 45-like"/>
    <property type="match status" value="1"/>
</dbReference>
<evidence type="ECO:0000256" key="2">
    <source>
        <dbReference type="ARBA" id="ARBA00022737"/>
    </source>
</evidence>
<protein>
    <recommendedName>
        <fullName evidence="6">C2H2-type domain-containing protein</fullName>
    </recommendedName>
</protein>
<dbReference type="PROSITE" id="PS50157">
    <property type="entry name" value="ZINC_FINGER_C2H2_2"/>
    <property type="match status" value="3"/>
</dbReference>
<dbReference type="PROSITE" id="PS00028">
    <property type="entry name" value="ZINC_FINGER_C2H2_1"/>
    <property type="match status" value="3"/>
</dbReference>
<gene>
    <name evidence="7" type="ORF">NEZAVI_LOCUS4008</name>
</gene>
<dbReference type="OrthoDB" id="6593103at2759"/>
<dbReference type="Gene3D" id="3.30.160.60">
    <property type="entry name" value="Classic Zinc Finger"/>
    <property type="match status" value="2"/>
</dbReference>
<dbReference type="InterPro" id="IPR013087">
    <property type="entry name" value="Znf_C2H2_type"/>
</dbReference>